<reference evidence="2 3" key="1">
    <citation type="submission" date="2012-10" db="EMBL/GenBank/DDBJ databases">
        <authorList>
            <person name="Harkins D.M."/>
            <person name="Durkin A.S."/>
            <person name="Brinkac L.M."/>
            <person name="Selengut J.D."/>
            <person name="Sanka R."/>
            <person name="DePew J."/>
            <person name="Purushe J."/>
            <person name="Peacock S.J."/>
            <person name="Thaipadungpanit J."/>
            <person name="Wuthiekanun V.W."/>
            <person name="Day N.P."/>
            <person name="Vinetz J.M."/>
            <person name="Sutton G.G."/>
            <person name="Nelson W.C."/>
            <person name="Fouts D.E."/>
        </authorList>
    </citation>
    <scope>NUCLEOTIDE SEQUENCE [LARGE SCALE GENOMIC DNA]</scope>
    <source>
        <strain evidence="2 3">H1</strain>
    </source>
</reference>
<evidence type="ECO:0000313" key="3">
    <source>
        <dbReference type="Proteomes" id="UP000006253"/>
    </source>
</evidence>
<name>A0A0E2B4Q3_9LEPT</name>
<dbReference type="InterPro" id="IPR036291">
    <property type="entry name" value="NAD(P)-bd_dom_sf"/>
</dbReference>
<comment type="caution">
    <text evidence="2">The sequence shown here is derived from an EMBL/GenBank/DDBJ whole genome shotgun (WGS) entry which is preliminary data.</text>
</comment>
<gene>
    <name evidence="2" type="ORF">LEP1GSC081_3588</name>
</gene>
<accession>A0A0E2B4Q3</accession>
<proteinExistence type="predicted"/>
<dbReference type="AlphaFoldDB" id="A0A0E2B4Q3"/>
<evidence type="ECO:0000313" key="2">
    <source>
        <dbReference type="EMBL" id="EKO16157.1"/>
    </source>
</evidence>
<organism evidence="2 3">
    <name type="scientific">Leptospira kirschneri str. H1</name>
    <dbReference type="NCBI Taxonomy" id="1049966"/>
    <lineage>
        <taxon>Bacteria</taxon>
        <taxon>Pseudomonadati</taxon>
        <taxon>Spirochaetota</taxon>
        <taxon>Spirochaetia</taxon>
        <taxon>Leptospirales</taxon>
        <taxon>Leptospiraceae</taxon>
        <taxon>Leptospira</taxon>
    </lineage>
</organism>
<dbReference type="Gene3D" id="3.40.50.720">
    <property type="entry name" value="NAD(P)-binding Rossmann-like Domain"/>
    <property type="match status" value="1"/>
</dbReference>
<evidence type="ECO:0000259" key="1">
    <source>
        <dbReference type="Pfam" id="PF03435"/>
    </source>
</evidence>
<dbReference type="EMBL" id="AHMY02000034">
    <property type="protein sequence ID" value="EKO16157.1"/>
    <property type="molecule type" value="Genomic_DNA"/>
</dbReference>
<sequence length="353" mass="39074">MATKKKNWLLYGANGYTGKLIAEKAVERGQTPILAGRSESKIRSIAEELSLPFRIFSLENPKEIQNQISDSFLVLNCAGPFIETAIPIAKACVESGVHYLDVTGEIPVFETLYSLSPKALAKNVMLLPGVGFDVVPTDCLAVMLKEKLSKAHFLELGFTGFTDLSRGTLKSALAQLPYGSKIRRNGKIETIPQLSLKKVIEINGRYAEFFAVPWGDVFTSFISTEIPNITVYSSFPEFQTRILKLLQPSIFFLKNSAILKGIQKIVEVIASGPDKQKRKKGEVLLWGEVWSEANSKRVSIRMRCLEAYEFTVESALAAVSKVEKKKFHAGFTTPAKIFGSKFVLEIPGTKILS</sequence>
<feature type="domain" description="Saccharopine dehydrogenase NADP binding" evidence="1">
    <location>
        <begin position="9"/>
        <end position="121"/>
    </location>
</feature>
<dbReference type="RefSeq" id="WP_004765244.1">
    <property type="nucleotide sequence ID" value="NZ_AHMY02000034.1"/>
</dbReference>
<protein>
    <submittedName>
        <fullName evidence="2">Saccharopine dehydrogenase domain protein</fullName>
    </submittedName>
</protein>
<dbReference type="PANTHER" id="PTHR43781">
    <property type="entry name" value="SACCHAROPINE DEHYDROGENASE"/>
    <property type="match status" value="1"/>
</dbReference>
<dbReference type="Pfam" id="PF03435">
    <property type="entry name" value="Sacchrp_dh_NADP"/>
    <property type="match status" value="1"/>
</dbReference>
<dbReference type="PANTHER" id="PTHR43781:SF1">
    <property type="entry name" value="SACCHAROPINE DEHYDROGENASE"/>
    <property type="match status" value="1"/>
</dbReference>
<dbReference type="SUPFAM" id="SSF51735">
    <property type="entry name" value="NAD(P)-binding Rossmann-fold domains"/>
    <property type="match status" value="1"/>
</dbReference>
<dbReference type="InterPro" id="IPR005097">
    <property type="entry name" value="Sacchrp_dh_NADP-bd"/>
</dbReference>
<dbReference type="Proteomes" id="UP000006253">
    <property type="component" value="Unassembled WGS sequence"/>
</dbReference>